<dbReference type="InterPro" id="IPR002509">
    <property type="entry name" value="NODB_dom"/>
</dbReference>
<dbReference type="GO" id="GO:0005975">
    <property type="term" value="P:carbohydrate metabolic process"/>
    <property type="evidence" value="ECO:0007669"/>
    <property type="project" value="InterPro"/>
</dbReference>
<evidence type="ECO:0000256" key="2">
    <source>
        <dbReference type="ARBA" id="ARBA00022801"/>
    </source>
</evidence>
<keyword evidence="1" id="KW-0479">Metal-binding</keyword>
<dbReference type="CDD" id="cd10917">
    <property type="entry name" value="CE4_NodB_like_6s_7s"/>
    <property type="match status" value="1"/>
</dbReference>
<protein>
    <recommendedName>
        <fullName evidence="3">NodB homology domain-containing protein</fullName>
    </recommendedName>
</protein>
<dbReference type="PANTHER" id="PTHR10587:SF133">
    <property type="entry name" value="CHITIN DEACETYLASE 1-RELATED"/>
    <property type="match status" value="1"/>
</dbReference>
<gene>
    <name evidence="4" type="ORF">CQA54_03120</name>
</gene>
<sequence length="429" mass="49336">MKKKANTKAHCKISKMPKTTKTTKYILMPLSVWKMYCVKSKMKALVCFLWWGIWGFALGYGANIEVAKADRNTWIYPIDSAASFDFASKMEMLVFVQHFQALQNLDDTALQAYIKAKVQNPNLSSMRMYLSRTQAKILANFRAIAQTQSTQKLPYDFLPNLKTTMQWEDVLRLSQYATHNLPPQLQAWYKSASAFYTQYLAEQLRLSALFPRITSEILPLQDSHQDCTTPQHCEQQEILGDTLQDKHFILTFDDGPTPKGGNTDKLIALLKTLHIQAMFFVLGENLHKRNDVTQLYTNMIVGYHGDMHIPRTKPDVYKNAPIQSQNVATLGKKPANASCYFRPPYGQRDTQLLQMLKDSGCKVVLWNIDSQDWGHINPQEMYDRIFTLSLLWRSGIILFHDVHTKSYEILPKFVKTLQMCGIQFDIPAL</sequence>
<proteinExistence type="predicted"/>
<dbReference type="InterPro" id="IPR011330">
    <property type="entry name" value="Glyco_hydro/deAcase_b/a-brl"/>
</dbReference>
<name>A0A3D8ISN7_9HELI</name>
<dbReference type="GO" id="GO:0016020">
    <property type="term" value="C:membrane"/>
    <property type="evidence" value="ECO:0007669"/>
    <property type="project" value="TreeGrafter"/>
</dbReference>
<comment type="caution">
    <text evidence="4">The sequence shown here is derived from an EMBL/GenBank/DDBJ whole genome shotgun (WGS) entry which is preliminary data.</text>
</comment>
<evidence type="ECO:0000313" key="4">
    <source>
        <dbReference type="EMBL" id="RDU67925.1"/>
    </source>
</evidence>
<organism evidence="4 5">
    <name type="scientific">Helicobacter equorum</name>
    <dbReference type="NCBI Taxonomy" id="361872"/>
    <lineage>
        <taxon>Bacteria</taxon>
        <taxon>Pseudomonadati</taxon>
        <taxon>Campylobacterota</taxon>
        <taxon>Epsilonproteobacteria</taxon>
        <taxon>Campylobacterales</taxon>
        <taxon>Helicobacteraceae</taxon>
        <taxon>Helicobacter</taxon>
    </lineage>
</organism>
<keyword evidence="2" id="KW-0378">Hydrolase</keyword>
<keyword evidence="5" id="KW-1185">Reference proteome</keyword>
<dbReference type="InterPro" id="IPR050248">
    <property type="entry name" value="Polysacc_deacetylase_ArnD"/>
</dbReference>
<dbReference type="SUPFAM" id="SSF88713">
    <property type="entry name" value="Glycoside hydrolase/deacetylase"/>
    <property type="match status" value="1"/>
</dbReference>
<accession>A0A3D8ISN7</accession>
<dbReference type="Gene3D" id="3.20.20.370">
    <property type="entry name" value="Glycoside hydrolase/deacetylase"/>
    <property type="match status" value="1"/>
</dbReference>
<dbReference type="AlphaFoldDB" id="A0A3D8ISN7"/>
<evidence type="ECO:0000259" key="3">
    <source>
        <dbReference type="Pfam" id="PF01522"/>
    </source>
</evidence>
<dbReference type="GO" id="GO:0016810">
    <property type="term" value="F:hydrolase activity, acting on carbon-nitrogen (but not peptide) bonds"/>
    <property type="evidence" value="ECO:0007669"/>
    <property type="project" value="InterPro"/>
</dbReference>
<evidence type="ECO:0000313" key="5">
    <source>
        <dbReference type="Proteomes" id="UP000256514"/>
    </source>
</evidence>
<dbReference type="EMBL" id="NXLT01000002">
    <property type="protein sequence ID" value="RDU67925.1"/>
    <property type="molecule type" value="Genomic_DNA"/>
</dbReference>
<dbReference type="Pfam" id="PF01522">
    <property type="entry name" value="Polysacc_deac_1"/>
    <property type="match status" value="1"/>
</dbReference>
<evidence type="ECO:0000256" key="1">
    <source>
        <dbReference type="ARBA" id="ARBA00022723"/>
    </source>
</evidence>
<dbReference type="PANTHER" id="PTHR10587">
    <property type="entry name" value="GLYCOSYL TRANSFERASE-RELATED"/>
    <property type="match status" value="1"/>
</dbReference>
<reference evidence="4 5" key="1">
    <citation type="submission" date="2018-04" db="EMBL/GenBank/DDBJ databases">
        <title>Novel Campyloabacter and Helicobacter Species and Strains.</title>
        <authorList>
            <person name="Mannion A.J."/>
            <person name="Shen Z."/>
            <person name="Fox J.G."/>
        </authorList>
    </citation>
    <scope>NUCLEOTIDE SEQUENCE [LARGE SCALE GENOMIC DNA]</scope>
    <source>
        <strain evidence="4 5">MIT 12-6600</strain>
    </source>
</reference>
<dbReference type="GO" id="GO:0046872">
    <property type="term" value="F:metal ion binding"/>
    <property type="evidence" value="ECO:0007669"/>
    <property type="project" value="UniProtKB-KW"/>
</dbReference>
<dbReference type="Proteomes" id="UP000256514">
    <property type="component" value="Unassembled WGS sequence"/>
</dbReference>
<feature type="domain" description="NodB homology" evidence="3">
    <location>
        <begin position="242"/>
        <end position="364"/>
    </location>
</feature>
<dbReference type="OrthoDB" id="9776235at2"/>